<name>A0A2V4XD41_9FLAO</name>
<feature type="binding site" evidence="14">
    <location>
        <position position="289"/>
    </location>
    <ligand>
        <name>substrate</name>
    </ligand>
</feature>
<keyword evidence="10 12" id="KW-0456">Lyase</keyword>
<dbReference type="Gene3D" id="3.20.20.120">
    <property type="entry name" value="Enolase-like C-terminal domain"/>
    <property type="match status" value="1"/>
</dbReference>
<dbReference type="Pfam" id="PF03952">
    <property type="entry name" value="Enolase_N"/>
    <property type="match status" value="1"/>
</dbReference>
<feature type="binding site" evidence="14">
    <location>
        <position position="392"/>
    </location>
    <ligand>
        <name>substrate</name>
    </ligand>
</feature>
<dbReference type="FunFam" id="3.30.390.10:FF:000001">
    <property type="entry name" value="Enolase"/>
    <property type="match status" value="1"/>
</dbReference>
<comment type="subcellular location">
    <subcellularLocation>
        <location evidence="12">Cytoplasm</location>
    </subcellularLocation>
    <subcellularLocation>
        <location evidence="12">Secreted</location>
    </subcellularLocation>
    <subcellularLocation>
        <location evidence="12">Cell surface</location>
    </subcellularLocation>
    <text evidence="12">Fractions of enolase are present in both the cytoplasm and on the cell surface.</text>
</comment>
<dbReference type="GO" id="GO:0009986">
    <property type="term" value="C:cell surface"/>
    <property type="evidence" value="ECO:0007669"/>
    <property type="project" value="UniProtKB-SubCell"/>
</dbReference>
<dbReference type="SUPFAM" id="SSF51604">
    <property type="entry name" value="Enolase C-terminal domain-like"/>
    <property type="match status" value="1"/>
</dbReference>
<dbReference type="UniPathway" id="UPA00109">
    <property type="reaction ID" value="UER00187"/>
</dbReference>
<evidence type="ECO:0000256" key="13">
    <source>
        <dbReference type="PIRSR" id="PIRSR001400-1"/>
    </source>
</evidence>
<dbReference type="InterPro" id="IPR020810">
    <property type="entry name" value="Enolase_C"/>
</dbReference>
<evidence type="ECO:0000256" key="6">
    <source>
        <dbReference type="ARBA" id="ARBA00022525"/>
    </source>
</evidence>
<comment type="cofactor">
    <cofactor evidence="12">
        <name>Mg(2+)</name>
        <dbReference type="ChEBI" id="CHEBI:18420"/>
    </cofactor>
    <text evidence="12">Binds a second Mg(2+) ion via substrate during catalysis.</text>
</comment>
<comment type="pathway">
    <text evidence="1 12">Carbohydrate degradation; glycolysis; pyruvate from D-glyceraldehyde 3-phosphate: step 4/5.</text>
</comment>
<dbReference type="GO" id="GO:0004634">
    <property type="term" value="F:phosphopyruvate hydratase activity"/>
    <property type="evidence" value="ECO:0007669"/>
    <property type="project" value="UniProtKB-UniRule"/>
</dbReference>
<evidence type="ECO:0000256" key="4">
    <source>
        <dbReference type="ARBA" id="ARBA00017068"/>
    </source>
</evidence>
<evidence type="ECO:0000256" key="11">
    <source>
        <dbReference type="ARBA" id="ARBA00045763"/>
    </source>
</evidence>
<dbReference type="InterPro" id="IPR020809">
    <property type="entry name" value="Enolase_CS"/>
</dbReference>
<evidence type="ECO:0000256" key="15">
    <source>
        <dbReference type="PIRSR" id="PIRSR001400-3"/>
    </source>
</evidence>
<comment type="cofactor">
    <cofactor evidence="15">
        <name>Mg(2+)</name>
        <dbReference type="ChEBI" id="CHEBI:18420"/>
    </cofactor>
    <text evidence="15">Mg(2+) is required for catalysis and for stabilizing the dimer.</text>
</comment>
<dbReference type="SUPFAM" id="SSF54826">
    <property type="entry name" value="Enolase N-terminal domain-like"/>
    <property type="match status" value="1"/>
</dbReference>
<dbReference type="RefSeq" id="WP_110475972.1">
    <property type="nucleotide sequence ID" value="NZ_BMWQ01000005.1"/>
</dbReference>
<feature type="active site" description="Proton donor" evidence="12 13">
    <location>
        <position position="204"/>
    </location>
</feature>
<feature type="binding site" evidence="14">
    <location>
        <position position="154"/>
    </location>
    <ligand>
        <name>substrate</name>
    </ligand>
</feature>
<evidence type="ECO:0000259" key="17">
    <source>
        <dbReference type="SMART" id="SM01193"/>
    </source>
</evidence>
<feature type="domain" description="Enolase N-terminal" evidence="17">
    <location>
        <begin position="4"/>
        <end position="133"/>
    </location>
</feature>
<dbReference type="InterPro" id="IPR000941">
    <property type="entry name" value="Enolase"/>
</dbReference>
<keyword evidence="5 12" id="KW-0963">Cytoplasm</keyword>
<dbReference type="GO" id="GO:0006096">
    <property type="term" value="P:glycolytic process"/>
    <property type="evidence" value="ECO:0007669"/>
    <property type="project" value="UniProtKB-UniRule"/>
</dbReference>
<dbReference type="CDD" id="cd03313">
    <property type="entry name" value="enolase"/>
    <property type="match status" value="1"/>
</dbReference>
<evidence type="ECO:0000313" key="19">
    <source>
        <dbReference type="Proteomes" id="UP000248054"/>
    </source>
</evidence>
<evidence type="ECO:0000256" key="9">
    <source>
        <dbReference type="ARBA" id="ARBA00023152"/>
    </source>
</evidence>
<evidence type="ECO:0000256" key="3">
    <source>
        <dbReference type="ARBA" id="ARBA00012058"/>
    </source>
</evidence>
<feature type="binding site" evidence="14">
    <location>
        <position position="163"/>
    </location>
    <ligand>
        <name>substrate</name>
    </ligand>
</feature>
<feature type="binding site" evidence="12">
    <location>
        <position position="392"/>
    </location>
    <ligand>
        <name>(2R)-2-phosphoglycerate</name>
        <dbReference type="ChEBI" id="CHEBI:58289"/>
    </ligand>
</feature>
<feature type="domain" description="Enolase C-terminal TIM barrel" evidence="16">
    <location>
        <begin position="138"/>
        <end position="429"/>
    </location>
</feature>
<dbReference type="FunFam" id="3.20.20.120:FF:000001">
    <property type="entry name" value="Enolase"/>
    <property type="match status" value="1"/>
</dbReference>
<dbReference type="InterPro" id="IPR020811">
    <property type="entry name" value="Enolase_N"/>
</dbReference>
<feature type="binding site" evidence="12 15">
    <location>
        <position position="316"/>
    </location>
    <ligand>
        <name>Mg(2+)</name>
        <dbReference type="ChEBI" id="CHEBI:18420"/>
    </ligand>
</feature>
<dbReference type="SFLD" id="SFLDG00178">
    <property type="entry name" value="enolase"/>
    <property type="match status" value="1"/>
</dbReference>
<dbReference type="GO" id="GO:0005576">
    <property type="term" value="C:extracellular region"/>
    <property type="evidence" value="ECO:0007669"/>
    <property type="project" value="UniProtKB-SubCell"/>
</dbReference>
<dbReference type="EMBL" id="QJTD01000005">
    <property type="protein sequence ID" value="PYE80455.1"/>
    <property type="molecule type" value="Genomic_DNA"/>
</dbReference>
<comment type="function">
    <text evidence="11 12">Catalyzes the reversible conversion of 2-phosphoglycerate (2-PG) into phosphoenolpyruvate (PEP). It is essential for the degradation of carbohydrates via glycolysis.</text>
</comment>
<evidence type="ECO:0000313" key="18">
    <source>
        <dbReference type="EMBL" id="PYE80455.1"/>
    </source>
</evidence>
<dbReference type="OrthoDB" id="9804716at2"/>
<dbReference type="PROSITE" id="PS00164">
    <property type="entry name" value="ENOLASE"/>
    <property type="match status" value="1"/>
</dbReference>
<feature type="binding site" evidence="12 15">
    <location>
        <position position="289"/>
    </location>
    <ligand>
        <name>Mg(2+)</name>
        <dbReference type="ChEBI" id="CHEBI:18420"/>
    </ligand>
</feature>
<dbReference type="NCBIfam" id="TIGR01060">
    <property type="entry name" value="eno"/>
    <property type="match status" value="1"/>
</dbReference>
<dbReference type="Pfam" id="PF00113">
    <property type="entry name" value="Enolase_C"/>
    <property type="match status" value="1"/>
</dbReference>
<evidence type="ECO:0000256" key="10">
    <source>
        <dbReference type="ARBA" id="ARBA00023239"/>
    </source>
</evidence>
<dbReference type="SMART" id="SM01193">
    <property type="entry name" value="Enolase_N"/>
    <property type="match status" value="1"/>
</dbReference>
<dbReference type="PANTHER" id="PTHR11902:SF1">
    <property type="entry name" value="ENOLASE"/>
    <property type="match status" value="1"/>
</dbReference>
<evidence type="ECO:0000256" key="1">
    <source>
        <dbReference type="ARBA" id="ARBA00005031"/>
    </source>
</evidence>
<evidence type="ECO:0000256" key="5">
    <source>
        <dbReference type="ARBA" id="ARBA00022490"/>
    </source>
</evidence>
<gene>
    <name evidence="12" type="primary">eno</name>
    <name evidence="18" type="ORF">DFQ11_10552</name>
</gene>
<dbReference type="EC" id="4.2.1.11" evidence="3 12"/>
<dbReference type="PANTHER" id="PTHR11902">
    <property type="entry name" value="ENOLASE"/>
    <property type="match status" value="1"/>
</dbReference>
<comment type="similarity">
    <text evidence="2 12">Belongs to the enolase family.</text>
</comment>
<feature type="binding site" evidence="12">
    <location>
        <position position="371"/>
    </location>
    <ligand>
        <name>(2R)-2-phosphoglycerate</name>
        <dbReference type="ChEBI" id="CHEBI:58289"/>
    </ligand>
</feature>
<dbReference type="InterPro" id="IPR036849">
    <property type="entry name" value="Enolase-like_C_sf"/>
</dbReference>
<comment type="caution">
    <text evidence="18">The sequence shown here is derived from an EMBL/GenBank/DDBJ whole genome shotgun (WGS) entry which is preliminary data.</text>
</comment>
<feature type="binding site" evidence="12">
    <location>
        <position position="162"/>
    </location>
    <ligand>
        <name>(2R)-2-phosphoglycerate</name>
        <dbReference type="ChEBI" id="CHEBI:58289"/>
    </ligand>
</feature>
<organism evidence="18 19">
    <name type="scientific">Winogradskyella epiphytica</name>
    <dbReference type="NCBI Taxonomy" id="262005"/>
    <lineage>
        <taxon>Bacteria</taxon>
        <taxon>Pseudomonadati</taxon>
        <taxon>Bacteroidota</taxon>
        <taxon>Flavobacteriia</taxon>
        <taxon>Flavobacteriales</taxon>
        <taxon>Flavobacteriaceae</taxon>
        <taxon>Winogradskyella</taxon>
    </lineage>
</organism>
<reference evidence="18 19" key="1">
    <citation type="submission" date="2018-06" db="EMBL/GenBank/DDBJ databases">
        <title>Genomic Encyclopedia of Type Strains, Phase III (KMG-III): the genomes of soil and plant-associated and newly described type strains.</title>
        <authorList>
            <person name="Whitman W."/>
        </authorList>
    </citation>
    <scope>NUCLEOTIDE SEQUENCE [LARGE SCALE GENOMIC DNA]</scope>
    <source>
        <strain evidence="18 19">CECT 7945</strain>
    </source>
</reference>
<keyword evidence="19" id="KW-1185">Reference proteome</keyword>
<protein>
    <recommendedName>
        <fullName evidence="4 12">Enolase</fullName>
        <ecNumber evidence="3 12">4.2.1.11</ecNumber>
    </recommendedName>
    <alternativeName>
        <fullName evidence="12">2-phospho-D-glycerate hydro-lyase</fullName>
    </alternativeName>
    <alternativeName>
        <fullName evidence="12">2-phosphoglycerate dehydratase</fullName>
    </alternativeName>
</protein>
<feature type="binding site" evidence="14">
    <location>
        <begin position="368"/>
        <end position="371"/>
    </location>
    <ligand>
        <name>substrate</name>
    </ligand>
</feature>
<evidence type="ECO:0000256" key="2">
    <source>
        <dbReference type="ARBA" id="ARBA00009604"/>
    </source>
</evidence>
<feature type="binding site" evidence="14">
    <location>
        <position position="316"/>
    </location>
    <ligand>
        <name>substrate</name>
    </ligand>
</feature>
<dbReference type="Proteomes" id="UP000248054">
    <property type="component" value="Unassembled WGS sequence"/>
</dbReference>
<proteinExistence type="inferred from homology"/>
<evidence type="ECO:0000256" key="8">
    <source>
        <dbReference type="ARBA" id="ARBA00022842"/>
    </source>
</evidence>
<dbReference type="GO" id="GO:0000287">
    <property type="term" value="F:magnesium ion binding"/>
    <property type="evidence" value="ECO:0007669"/>
    <property type="project" value="UniProtKB-UniRule"/>
</dbReference>
<dbReference type="PIRSF" id="PIRSF001400">
    <property type="entry name" value="Enolase"/>
    <property type="match status" value="1"/>
</dbReference>
<dbReference type="Gene3D" id="3.30.390.10">
    <property type="entry name" value="Enolase-like, N-terminal domain"/>
    <property type="match status" value="1"/>
</dbReference>
<feature type="binding site" evidence="12">
    <location>
        <position position="341"/>
    </location>
    <ligand>
        <name>(2R)-2-phosphoglycerate</name>
        <dbReference type="ChEBI" id="CHEBI:58289"/>
    </ligand>
</feature>
<dbReference type="PRINTS" id="PR00148">
    <property type="entry name" value="ENOLASE"/>
</dbReference>
<feature type="binding site" evidence="12 15">
    <location>
        <position position="242"/>
    </location>
    <ligand>
        <name>Mg(2+)</name>
        <dbReference type="ChEBI" id="CHEBI:18420"/>
    </ligand>
</feature>
<keyword evidence="6 12" id="KW-0964">Secreted</keyword>
<dbReference type="SFLD" id="SFLDS00001">
    <property type="entry name" value="Enolase"/>
    <property type="match status" value="1"/>
</dbReference>
<evidence type="ECO:0000256" key="7">
    <source>
        <dbReference type="ARBA" id="ARBA00022723"/>
    </source>
</evidence>
<keyword evidence="8 12" id="KW-0460">Magnesium</keyword>
<keyword evidence="9 12" id="KW-0324">Glycolysis</keyword>
<feature type="binding site" evidence="12">
    <location>
        <position position="370"/>
    </location>
    <ligand>
        <name>(2R)-2-phosphoglycerate</name>
        <dbReference type="ChEBI" id="CHEBI:58289"/>
    </ligand>
</feature>
<evidence type="ECO:0000256" key="12">
    <source>
        <dbReference type="HAMAP-Rule" id="MF_00318"/>
    </source>
</evidence>
<dbReference type="AlphaFoldDB" id="A0A2V4XD41"/>
<sequence length="431" mass="46402">MSIIINVHARQILDSRGNPTVEVDVTTENGIMGRAAVPSGASTGEHEAVELRDGGDSYMGKGVLKAVENVNSILAQELLGVSVFEQNAIDKLMMDLDGTPNKSKLGANAILGVSLAVAKAAANELGMPLYRYVGGVSANTLPVPMMNIINGGSHSDAPIAFQEFMIMPVKAKNFTHAMQMGTEIFHHLKKVLHDRDLSTAVGDEGGFAPNLPGGTEDALDTIKKAVENAGYSFGDDIKIALDCAAAEFYKDGKYVYTIFEGDKGVVRTSKEQADYLAELAAKYPIISIEDGMDENDWDGWKYLTEKIGDTVQLVGDDLFVTNVERLSRGIDNGIANSILIKVNQIGTLTETIAAVNMAHNAGYTSVMSHRSGETEDYTIADLAVALNCGQIKTGSASRSDRMAKYNQLLRIEEELGDVAYFPQEHAFKVKA</sequence>
<dbReference type="HAMAP" id="MF_00318">
    <property type="entry name" value="Enolase"/>
    <property type="match status" value="1"/>
</dbReference>
<keyword evidence="7 12" id="KW-0479">Metal-binding</keyword>
<dbReference type="GO" id="GO:0000015">
    <property type="term" value="C:phosphopyruvate hydratase complex"/>
    <property type="evidence" value="ECO:0007669"/>
    <property type="project" value="InterPro"/>
</dbReference>
<accession>A0A2V4XD41</accession>
<evidence type="ECO:0000259" key="16">
    <source>
        <dbReference type="SMART" id="SM01192"/>
    </source>
</evidence>
<dbReference type="InterPro" id="IPR029017">
    <property type="entry name" value="Enolase-like_N"/>
</dbReference>
<comment type="catalytic activity">
    <reaction evidence="12">
        <text>(2R)-2-phosphoglycerate = phosphoenolpyruvate + H2O</text>
        <dbReference type="Rhea" id="RHEA:10164"/>
        <dbReference type="ChEBI" id="CHEBI:15377"/>
        <dbReference type="ChEBI" id="CHEBI:58289"/>
        <dbReference type="ChEBI" id="CHEBI:58702"/>
        <dbReference type="EC" id="4.2.1.11"/>
    </reaction>
</comment>
<feature type="active site" description="Proton acceptor" evidence="12 13">
    <location>
        <position position="341"/>
    </location>
</feature>
<dbReference type="SMART" id="SM01192">
    <property type="entry name" value="Enolase_C"/>
    <property type="match status" value="1"/>
</dbReference>
<dbReference type="SFLD" id="SFLDF00002">
    <property type="entry name" value="enolase"/>
    <property type="match status" value="1"/>
</dbReference>
<evidence type="ECO:0000256" key="14">
    <source>
        <dbReference type="PIRSR" id="PIRSR001400-2"/>
    </source>
</evidence>